<feature type="transmembrane region" description="Helical" evidence="7">
    <location>
        <begin position="370"/>
        <end position="391"/>
    </location>
</feature>
<feature type="transmembrane region" description="Helical" evidence="7">
    <location>
        <begin position="437"/>
        <end position="459"/>
    </location>
</feature>
<evidence type="ECO:0000256" key="7">
    <source>
        <dbReference type="SAM" id="Phobius"/>
    </source>
</evidence>
<keyword evidence="6 7" id="KW-0472">Membrane</keyword>
<dbReference type="GO" id="GO:0016020">
    <property type="term" value="C:membrane"/>
    <property type="evidence" value="ECO:0007669"/>
    <property type="project" value="UniProtKB-SubCell"/>
</dbReference>
<reference evidence="8 9" key="1">
    <citation type="journal article" date="2015" name="Stand. Genomic Sci.">
        <title>Genomic information of the arsenic-resistant bacterium Lysobacter arseniciresistens type strain ZS79(T) and comparison of Lysobacter draft genomes.</title>
        <authorList>
            <person name="Liu L."/>
            <person name="Zhang S."/>
            <person name="Luo M."/>
            <person name="Wang G."/>
        </authorList>
    </citation>
    <scope>NUCLEOTIDE SEQUENCE [LARGE SCALE GENOMIC DNA]</scope>
    <source>
        <strain evidence="8 9">ZS79</strain>
    </source>
</reference>
<keyword evidence="4" id="KW-0571">Peptide transport</keyword>
<feature type="transmembrane region" description="Helical" evidence="7">
    <location>
        <begin position="316"/>
        <end position="334"/>
    </location>
</feature>
<feature type="transmembrane region" description="Helical" evidence="7">
    <location>
        <begin position="403"/>
        <end position="425"/>
    </location>
</feature>
<dbReference type="AlphaFoldDB" id="A0A0A0F8M4"/>
<dbReference type="FunFam" id="1.20.1250.20:FF:000651">
    <property type="entry name" value="Glutathione uptake transporter"/>
    <property type="match status" value="1"/>
</dbReference>
<dbReference type="SUPFAM" id="SSF103473">
    <property type="entry name" value="MFS general substrate transporter"/>
    <property type="match status" value="1"/>
</dbReference>
<evidence type="ECO:0000313" key="9">
    <source>
        <dbReference type="Proteomes" id="UP000029989"/>
    </source>
</evidence>
<evidence type="ECO:0000256" key="1">
    <source>
        <dbReference type="ARBA" id="ARBA00004141"/>
    </source>
</evidence>
<name>A0A0A0F8M4_9GAMM</name>
<dbReference type="Proteomes" id="UP000029989">
    <property type="component" value="Unassembled WGS sequence"/>
</dbReference>
<dbReference type="GO" id="GO:1904680">
    <property type="term" value="F:peptide transmembrane transporter activity"/>
    <property type="evidence" value="ECO:0007669"/>
    <property type="project" value="InterPro"/>
</dbReference>
<feature type="transmembrane region" description="Helical" evidence="7">
    <location>
        <begin position="66"/>
        <end position="84"/>
    </location>
</feature>
<dbReference type="PANTHER" id="PTHR11654">
    <property type="entry name" value="OLIGOPEPTIDE TRANSPORTER-RELATED"/>
    <property type="match status" value="1"/>
</dbReference>
<comment type="caution">
    <text evidence="8">The sequence shown here is derived from an EMBL/GenBank/DDBJ whole genome shotgun (WGS) entry which is preliminary data.</text>
</comment>
<feature type="transmembrane region" description="Helical" evidence="7">
    <location>
        <begin position="117"/>
        <end position="137"/>
    </location>
</feature>
<dbReference type="InterPro" id="IPR000109">
    <property type="entry name" value="POT_fam"/>
</dbReference>
<organism evidence="8 9">
    <name type="scientific">Lysobacter arseniciresistens ZS79</name>
    <dbReference type="NCBI Taxonomy" id="913325"/>
    <lineage>
        <taxon>Bacteria</taxon>
        <taxon>Pseudomonadati</taxon>
        <taxon>Pseudomonadota</taxon>
        <taxon>Gammaproteobacteria</taxon>
        <taxon>Lysobacterales</taxon>
        <taxon>Lysobacteraceae</taxon>
        <taxon>Novilysobacter</taxon>
    </lineage>
</organism>
<keyword evidence="4" id="KW-0813">Transport</keyword>
<evidence type="ECO:0000256" key="6">
    <source>
        <dbReference type="ARBA" id="ARBA00023136"/>
    </source>
</evidence>
<dbReference type="GO" id="GO:0006857">
    <property type="term" value="P:oligopeptide transport"/>
    <property type="evidence" value="ECO:0007669"/>
    <property type="project" value="InterPro"/>
</dbReference>
<dbReference type="InterPro" id="IPR036259">
    <property type="entry name" value="MFS_trans_sf"/>
</dbReference>
<dbReference type="NCBIfam" id="TIGR00924">
    <property type="entry name" value="yjdL_sub1_fam"/>
    <property type="match status" value="1"/>
</dbReference>
<evidence type="ECO:0000256" key="4">
    <source>
        <dbReference type="ARBA" id="ARBA00022856"/>
    </source>
</evidence>
<dbReference type="PROSITE" id="PS01022">
    <property type="entry name" value="PTR2_1"/>
    <property type="match status" value="1"/>
</dbReference>
<evidence type="ECO:0000313" key="8">
    <source>
        <dbReference type="EMBL" id="KGM57742.1"/>
    </source>
</evidence>
<accession>A0A0A0F8M4</accession>
<dbReference type="OrthoDB" id="5351355at2"/>
<dbReference type="STRING" id="913325.N799_00755"/>
<dbReference type="eggNOG" id="COG3104">
    <property type="taxonomic scope" value="Bacteria"/>
</dbReference>
<keyword evidence="5 7" id="KW-1133">Transmembrane helix</keyword>
<sequence>MTTAATAPAAAGRMPRQIPYIIGNEACERFSFYGMRNILVPFLISSVLLQYIPAGVDRESAAKDVFHTFVIGVYFFPLLGGWLSDRFFGKYNTVLWFSLIYCAGHACLALFEDSRAGFFTGLFLIAFGSGGIKPLVVSFCGDQFDQSNKDKAKIVFDAFYWIINFGSFFASLFAPLLLRHYGPSVAFGVPGVLMFIATFVFWLGRRQYVNVPPSGADPDSFLAVSRTALLARAPGQGRPGLVIAVLGVAIAVGLLVLWALSLRGMAPGWWPDDFGFVISACLALGVLIAFGGIGTSMQLERARGRHPDAAVDSVRGVLRVLIVFALVTPFWSLFDQKASTWIIQGREMVVPHDSWWWPSWLVMEPAQMQALNPLLVMLLIPFNNIVLYPALRRMGFQVTALRRMGWGIAFSGVAWVAAGVIQLWIDGGDDVSLAWQTLPYTLLTFGEVLVSATALEFAYSQATQSMKGVIMAFWYLTSTFGSLWVLITNAAVRNDAVTASIAGTGYSENAFLMFFFAAFAFVAALAFALYARRYPMQDNYRVA</sequence>
<feature type="transmembrane region" description="Helical" evidence="7">
    <location>
        <begin position="274"/>
        <end position="295"/>
    </location>
</feature>
<protein>
    <submittedName>
        <fullName evidence="8">Major facilitator transporter</fullName>
    </submittedName>
</protein>
<dbReference type="InterPro" id="IPR018456">
    <property type="entry name" value="PTR2_symporter_CS"/>
</dbReference>
<keyword evidence="9" id="KW-1185">Reference proteome</keyword>
<feature type="transmembrane region" description="Helical" evidence="7">
    <location>
        <begin position="184"/>
        <end position="204"/>
    </location>
</feature>
<feature type="transmembrane region" description="Helical" evidence="7">
    <location>
        <begin position="511"/>
        <end position="531"/>
    </location>
</feature>
<gene>
    <name evidence="8" type="ORF">N799_00755</name>
</gene>
<feature type="transmembrane region" description="Helical" evidence="7">
    <location>
        <begin position="471"/>
        <end position="491"/>
    </location>
</feature>
<feature type="transmembrane region" description="Helical" evidence="7">
    <location>
        <begin position="91"/>
        <end position="111"/>
    </location>
</feature>
<proteinExistence type="inferred from homology"/>
<keyword evidence="3 7" id="KW-0812">Transmembrane</keyword>
<dbReference type="Pfam" id="PF00854">
    <property type="entry name" value="PTR2"/>
    <property type="match status" value="1"/>
</dbReference>
<evidence type="ECO:0000256" key="3">
    <source>
        <dbReference type="ARBA" id="ARBA00022692"/>
    </source>
</evidence>
<feature type="transmembrane region" description="Helical" evidence="7">
    <location>
        <begin position="241"/>
        <end position="262"/>
    </location>
</feature>
<evidence type="ECO:0000256" key="2">
    <source>
        <dbReference type="ARBA" id="ARBA00005982"/>
    </source>
</evidence>
<dbReference type="EMBL" id="AVPT01000001">
    <property type="protein sequence ID" value="KGM57742.1"/>
    <property type="molecule type" value="Genomic_DNA"/>
</dbReference>
<comment type="similarity">
    <text evidence="2">Belongs to the major facilitator superfamily. Proton-dependent oligopeptide transporter (POT/PTR) (TC 2.A.17) family.</text>
</comment>
<feature type="transmembrane region" description="Helical" evidence="7">
    <location>
        <begin position="38"/>
        <end position="54"/>
    </location>
</feature>
<evidence type="ECO:0000256" key="5">
    <source>
        <dbReference type="ARBA" id="ARBA00022989"/>
    </source>
</evidence>
<dbReference type="Gene3D" id="1.20.1250.20">
    <property type="entry name" value="MFS general substrate transporter like domains"/>
    <property type="match status" value="1"/>
</dbReference>
<feature type="transmembrane region" description="Helical" evidence="7">
    <location>
        <begin position="158"/>
        <end position="178"/>
    </location>
</feature>
<comment type="subcellular location">
    <subcellularLocation>
        <location evidence="1">Membrane</location>
        <topology evidence="1">Multi-pass membrane protein</topology>
    </subcellularLocation>
</comment>
<keyword evidence="4" id="KW-0653">Protein transport</keyword>
<dbReference type="InterPro" id="IPR005279">
    <property type="entry name" value="Dipep/tripep_permease"/>
</dbReference>